<evidence type="ECO:0000256" key="2">
    <source>
        <dbReference type="ARBA" id="ARBA00012042"/>
    </source>
</evidence>
<dbReference type="InterPro" id="IPR006083">
    <property type="entry name" value="PRK/URK"/>
</dbReference>
<evidence type="ECO:0000256" key="4">
    <source>
        <dbReference type="ARBA" id="ARBA00022741"/>
    </source>
</evidence>
<dbReference type="EMBL" id="FUYB01000002">
    <property type="protein sequence ID" value="SKA69336.1"/>
    <property type="molecule type" value="Genomic_DNA"/>
</dbReference>
<dbReference type="GO" id="GO:0008974">
    <property type="term" value="F:phosphoribulokinase activity"/>
    <property type="evidence" value="ECO:0007669"/>
    <property type="project" value="UniProtKB-EC"/>
</dbReference>
<keyword evidence="5 9" id="KW-0418">Kinase</keyword>
<comment type="similarity">
    <text evidence="1">Belongs to the phosphoribulokinase family.</text>
</comment>
<keyword evidence="10" id="KW-1185">Reference proteome</keyword>
<dbReference type="Gene3D" id="3.40.50.300">
    <property type="entry name" value="P-loop containing nucleotide triphosphate hydrolases"/>
    <property type="match status" value="1"/>
</dbReference>
<accession>A0A1T4VWG5</accession>
<keyword evidence="4" id="KW-0547">Nucleotide-binding</keyword>
<dbReference type="PRINTS" id="PR00478">
    <property type="entry name" value="PHRIBLKINASE"/>
</dbReference>
<name>A0A1T4VWG5_9GAMM</name>
<evidence type="ECO:0000256" key="6">
    <source>
        <dbReference type="ARBA" id="ARBA00022840"/>
    </source>
</evidence>
<organism evidence="9 10">
    <name type="scientific">Thiothrix eikelboomii</name>
    <dbReference type="NCBI Taxonomy" id="92487"/>
    <lineage>
        <taxon>Bacteria</taxon>
        <taxon>Pseudomonadati</taxon>
        <taxon>Pseudomonadota</taxon>
        <taxon>Gammaproteobacteria</taxon>
        <taxon>Thiotrichales</taxon>
        <taxon>Thiotrichaceae</taxon>
        <taxon>Thiothrix</taxon>
    </lineage>
</organism>
<comment type="catalytic activity">
    <reaction evidence="7">
        <text>D-ribulose 5-phosphate + ATP = D-ribulose 1,5-bisphosphate + ADP + H(+)</text>
        <dbReference type="Rhea" id="RHEA:19365"/>
        <dbReference type="ChEBI" id="CHEBI:15378"/>
        <dbReference type="ChEBI" id="CHEBI:30616"/>
        <dbReference type="ChEBI" id="CHEBI:57870"/>
        <dbReference type="ChEBI" id="CHEBI:58121"/>
        <dbReference type="ChEBI" id="CHEBI:456216"/>
        <dbReference type="EC" id="2.7.1.19"/>
    </reaction>
</comment>
<dbReference type="STRING" id="92487.SAMN02745130_00444"/>
<keyword evidence="3" id="KW-0808">Transferase</keyword>
<feature type="domain" description="Phosphoribulokinase/uridine kinase" evidence="8">
    <location>
        <begin position="7"/>
        <end position="213"/>
    </location>
</feature>
<evidence type="ECO:0000256" key="7">
    <source>
        <dbReference type="ARBA" id="ARBA00047663"/>
    </source>
</evidence>
<evidence type="ECO:0000259" key="8">
    <source>
        <dbReference type="Pfam" id="PF00485"/>
    </source>
</evidence>
<dbReference type="GO" id="GO:0005975">
    <property type="term" value="P:carbohydrate metabolic process"/>
    <property type="evidence" value="ECO:0007669"/>
    <property type="project" value="InterPro"/>
</dbReference>
<evidence type="ECO:0000256" key="3">
    <source>
        <dbReference type="ARBA" id="ARBA00022679"/>
    </source>
</evidence>
<dbReference type="SUPFAM" id="SSF52540">
    <property type="entry name" value="P-loop containing nucleoside triphosphate hydrolases"/>
    <property type="match status" value="1"/>
</dbReference>
<gene>
    <name evidence="9" type="ORF">SAMN02745130_00444</name>
</gene>
<evidence type="ECO:0000313" key="9">
    <source>
        <dbReference type="EMBL" id="SKA69336.1"/>
    </source>
</evidence>
<dbReference type="RefSeq" id="WP_078920952.1">
    <property type="nucleotide sequence ID" value="NZ_FUYB01000002.1"/>
</dbReference>
<evidence type="ECO:0000256" key="5">
    <source>
        <dbReference type="ARBA" id="ARBA00022777"/>
    </source>
</evidence>
<protein>
    <recommendedName>
        <fullName evidence="2">phosphoribulokinase</fullName>
        <ecNumber evidence="2">2.7.1.19</ecNumber>
    </recommendedName>
</protein>
<dbReference type="InterPro" id="IPR027417">
    <property type="entry name" value="P-loop_NTPase"/>
</dbReference>
<dbReference type="Proteomes" id="UP000190460">
    <property type="component" value="Unassembled WGS sequence"/>
</dbReference>
<dbReference type="GO" id="GO:0005524">
    <property type="term" value="F:ATP binding"/>
    <property type="evidence" value="ECO:0007669"/>
    <property type="project" value="UniProtKB-KW"/>
</dbReference>
<reference evidence="10" key="1">
    <citation type="submission" date="2017-02" db="EMBL/GenBank/DDBJ databases">
        <authorList>
            <person name="Varghese N."/>
            <person name="Submissions S."/>
        </authorList>
    </citation>
    <scope>NUCLEOTIDE SEQUENCE [LARGE SCALE GENOMIC DNA]</scope>
    <source>
        <strain evidence="10">ATCC 49788</strain>
    </source>
</reference>
<dbReference type="EC" id="2.7.1.19" evidence="2"/>
<keyword evidence="6" id="KW-0067">ATP-binding</keyword>
<dbReference type="OrthoDB" id="7055507at2"/>
<dbReference type="InterPro" id="IPR006082">
    <property type="entry name" value="PRK"/>
</dbReference>
<sequence length="312" mass="35507">MSAEYPIVAITGASDYSTSMITQALQHIFYRERIKAVYVSGSGFHRYDRKTMQVEVEKAHAEGRKLSHFGPEGNYFDKLESLFFQYAATGTGQFRYYLHSDGFAKEMGLEPGTFSPWLQMDPDNDLLLYRGLHGGVIHEDIDISSYPDLLIGAVPSINLEMMRRIDRDLRQGSSEEAVRQVVLDRLPDYVQYITPQFGRTHINFQIMPMVDTSNPFQFDELPSLEESYLVIHFQKLTKQFDLPKLLKLIPNSMMSRRDQMVVPGPQMKTAVEIILMPLITQLIEKSRQIKGISEVSPTRGAGILGFKGQLVS</sequence>
<proteinExistence type="inferred from homology"/>
<dbReference type="Pfam" id="PF00485">
    <property type="entry name" value="PRK"/>
    <property type="match status" value="1"/>
</dbReference>
<evidence type="ECO:0000313" key="10">
    <source>
        <dbReference type="Proteomes" id="UP000190460"/>
    </source>
</evidence>
<evidence type="ECO:0000256" key="1">
    <source>
        <dbReference type="ARBA" id="ARBA00009719"/>
    </source>
</evidence>
<dbReference type="AlphaFoldDB" id="A0A1T4VWG5"/>